<evidence type="ECO:0000313" key="13">
    <source>
        <dbReference type="EMBL" id="KAJ8453836.1"/>
    </source>
</evidence>
<name>A0AAD7TEA0_9APHY</name>
<dbReference type="Pfam" id="PF00264">
    <property type="entry name" value="Tyrosinase"/>
    <property type="match status" value="1"/>
</dbReference>
<evidence type="ECO:0000256" key="2">
    <source>
        <dbReference type="ARBA" id="ARBA00009928"/>
    </source>
</evidence>
<evidence type="ECO:0000259" key="11">
    <source>
        <dbReference type="PROSITE" id="PS00497"/>
    </source>
</evidence>
<protein>
    <recommendedName>
        <fullName evidence="3">tyrosinase</fullName>
        <ecNumber evidence="3">1.14.18.1</ecNumber>
    </recommendedName>
</protein>
<evidence type="ECO:0000256" key="5">
    <source>
        <dbReference type="ARBA" id="ARBA00023002"/>
    </source>
</evidence>
<dbReference type="Pfam" id="PF18132">
    <property type="entry name" value="Tyrosinase_C"/>
    <property type="match status" value="1"/>
</dbReference>
<comment type="catalytic activity">
    <reaction evidence="10">
        <text>L-tyrosine + O2 = L-dopaquinone + H2O</text>
        <dbReference type="Rhea" id="RHEA:18117"/>
        <dbReference type="ChEBI" id="CHEBI:15377"/>
        <dbReference type="ChEBI" id="CHEBI:15379"/>
        <dbReference type="ChEBI" id="CHEBI:57924"/>
        <dbReference type="ChEBI" id="CHEBI:58315"/>
        <dbReference type="EC" id="1.14.18.1"/>
    </reaction>
</comment>
<dbReference type="InterPro" id="IPR041640">
    <property type="entry name" value="Tyrosinase_C"/>
</dbReference>
<dbReference type="Gene3D" id="1.10.1280.10">
    <property type="entry name" value="Di-copper center containing domain from catechol oxidase"/>
    <property type="match status" value="1"/>
</dbReference>
<evidence type="ECO:0000256" key="1">
    <source>
        <dbReference type="ARBA" id="ARBA00001973"/>
    </source>
</evidence>
<dbReference type="GO" id="GO:0004503">
    <property type="term" value="F:tyrosinase activity"/>
    <property type="evidence" value="ECO:0007669"/>
    <property type="project" value="UniProtKB-EC"/>
</dbReference>
<sequence>MSSKSSLLLTIGPLGGETSGAVAPNRMEINDFVKDEKMFSLYIQALQIMMDTPQDEPDSFFQIAGIHGLPYVSWNGVGEESPAEAAGYCTHSSVLFPTWHRPYVSLFEQIIQKHAKRIAEQYIINVCCWREAAEDLRQPYWDWAKSFIPPPEVISLQEVTIHTSDDRLTKVRNPLLRYRFQPIDQSFLGSFAKWPTTIRHPTGTYPTAKDDTKRLLACNAAGDGNSTANSLEAIHDSVHDAVGGSGHMGDPAYAGFDPIFMMHHCQVDRLLSLWSALNPDLWVSEAAETGGTFTIPPRSAVDEYTPLTPFRYSEDSFWNSSDVAGLCPTQLGYSYPDFNGLDLDDKAAVSLRIAEIVNELYAPKIMQRFLLRVPRMSSHRHNRKSIRKSAHALAGKPSDTPAHVMKAYTVFEVPVADDELMDGYLVLVPEPPRNPMPDLLWEWTVRIRVKKYEVGRSFSVLIFLGSVPEHPDDWITSPTYVGAHHAFVNSVSQRCANCVRRTSVTIEGFVHLNDAISRHTSAHFFEPEVMKWYLQRELSWRVRRMDGSPVDPDSLESLEVAVFAQPLTSPEYGSSFFMSGTPEYYPEITDDHIGGS</sequence>
<dbReference type="PANTHER" id="PTHR11474:SF76">
    <property type="entry name" value="SHKT DOMAIN-CONTAINING PROTEIN"/>
    <property type="match status" value="1"/>
</dbReference>
<organism evidence="13 14">
    <name type="scientific">Trametes cubensis</name>
    <dbReference type="NCBI Taxonomy" id="1111947"/>
    <lineage>
        <taxon>Eukaryota</taxon>
        <taxon>Fungi</taxon>
        <taxon>Dikarya</taxon>
        <taxon>Basidiomycota</taxon>
        <taxon>Agaricomycotina</taxon>
        <taxon>Agaricomycetes</taxon>
        <taxon>Polyporales</taxon>
        <taxon>Polyporaceae</taxon>
        <taxon>Trametes</taxon>
    </lineage>
</organism>
<proteinExistence type="inferred from homology"/>
<dbReference type="PROSITE" id="PS00498">
    <property type="entry name" value="TYROSINASE_2"/>
    <property type="match status" value="1"/>
</dbReference>
<evidence type="ECO:0000256" key="8">
    <source>
        <dbReference type="ARBA" id="ARBA00023101"/>
    </source>
</evidence>
<evidence type="ECO:0000256" key="9">
    <source>
        <dbReference type="ARBA" id="ARBA00048233"/>
    </source>
</evidence>
<evidence type="ECO:0000259" key="12">
    <source>
        <dbReference type="PROSITE" id="PS00498"/>
    </source>
</evidence>
<dbReference type="GO" id="GO:0042438">
    <property type="term" value="P:melanin biosynthetic process"/>
    <property type="evidence" value="ECO:0007669"/>
    <property type="project" value="UniProtKB-KW"/>
</dbReference>
<comment type="catalytic activity">
    <reaction evidence="9">
        <text>2 L-dopa + O2 = 2 L-dopaquinone + 2 H2O</text>
        <dbReference type="Rhea" id="RHEA:34287"/>
        <dbReference type="ChEBI" id="CHEBI:15377"/>
        <dbReference type="ChEBI" id="CHEBI:15379"/>
        <dbReference type="ChEBI" id="CHEBI:57504"/>
        <dbReference type="ChEBI" id="CHEBI:57924"/>
        <dbReference type="EC" id="1.14.18.1"/>
    </reaction>
</comment>
<keyword evidence="8" id="KW-0470">Melanin biosynthesis</keyword>
<dbReference type="PRINTS" id="PR00092">
    <property type="entry name" value="TYROSINASE"/>
</dbReference>
<evidence type="ECO:0000256" key="7">
    <source>
        <dbReference type="ARBA" id="ARBA00023033"/>
    </source>
</evidence>
<keyword evidence="6" id="KW-0186">Copper</keyword>
<dbReference type="InterPro" id="IPR050316">
    <property type="entry name" value="Tyrosinase/Hemocyanin"/>
</dbReference>
<comment type="caution">
    <text evidence="13">The sequence shown here is derived from an EMBL/GenBank/DDBJ whole genome shotgun (WGS) entry which is preliminary data.</text>
</comment>
<comment type="cofactor">
    <cofactor evidence="1">
        <name>Cu(2+)</name>
        <dbReference type="ChEBI" id="CHEBI:29036"/>
    </cofactor>
</comment>
<evidence type="ECO:0000256" key="3">
    <source>
        <dbReference type="ARBA" id="ARBA00011906"/>
    </source>
</evidence>
<evidence type="ECO:0000313" key="14">
    <source>
        <dbReference type="Proteomes" id="UP001215151"/>
    </source>
</evidence>
<dbReference type="EMBL" id="JAPEVG010001144">
    <property type="protein sequence ID" value="KAJ8453836.1"/>
    <property type="molecule type" value="Genomic_DNA"/>
</dbReference>
<dbReference type="SUPFAM" id="SSF48056">
    <property type="entry name" value="Di-copper centre-containing domain"/>
    <property type="match status" value="1"/>
</dbReference>
<dbReference type="Proteomes" id="UP001215151">
    <property type="component" value="Unassembled WGS sequence"/>
</dbReference>
<dbReference type="PROSITE" id="PS00497">
    <property type="entry name" value="TYROSINASE_1"/>
    <property type="match status" value="1"/>
</dbReference>
<feature type="domain" description="Tyrosinase copper-binding" evidence="12">
    <location>
        <begin position="257"/>
        <end position="268"/>
    </location>
</feature>
<comment type="similarity">
    <text evidence="2">Belongs to the tyrosinase family.</text>
</comment>
<keyword evidence="7" id="KW-0503">Monooxygenase</keyword>
<evidence type="ECO:0000256" key="4">
    <source>
        <dbReference type="ARBA" id="ARBA00022723"/>
    </source>
</evidence>
<dbReference type="Gene3D" id="2.60.310.20">
    <property type="match status" value="1"/>
</dbReference>
<evidence type="ECO:0000256" key="6">
    <source>
        <dbReference type="ARBA" id="ARBA00023008"/>
    </source>
</evidence>
<gene>
    <name evidence="13" type="ORF">ONZ51_g13376</name>
</gene>
<dbReference type="PANTHER" id="PTHR11474">
    <property type="entry name" value="TYROSINASE FAMILY MEMBER"/>
    <property type="match status" value="1"/>
</dbReference>
<dbReference type="InterPro" id="IPR002227">
    <property type="entry name" value="Tyrosinase_Cu-bd"/>
</dbReference>
<keyword evidence="4" id="KW-0479">Metal-binding</keyword>
<dbReference type="AlphaFoldDB" id="A0AAD7TEA0"/>
<dbReference type="EC" id="1.14.18.1" evidence="3"/>
<evidence type="ECO:0000256" key="10">
    <source>
        <dbReference type="ARBA" id="ARBA00048881"/>
    </source>
</evidence>
<feature type="domain" description="Tyrosinase copper-binding" evidence="11">
    <location>
        <begin position="91"/>
        <end position="108"/>
    </location>
</feature>
<reference evidence="13" key="1">
    <citation type="submission" date="2022-11" db="EMBL/GenBank/DDBJ databases">
        <title>Genome Sequence of Cubamyces cubensis.</title>
        <authorList>
            <person name="Buettner E."/>
        </authorList>
    </citation>
    <scope>NUCLEOTIDE SEQUENCE</scope>
    <source>
        <strain evidence="13">MPL-01</strain>
    </source>
</reference>
<keyword evidence="5" id="KW-0560">Oxidoreductase</keyword>
<keyword evidence="14" id="KW-1185">Reference proteome</keyword>
<accession>A0AAD7TEA0</accession>
<dbReference type="GO" id="GO:0046872">
    <property type="term" value="F:metal ion binding"/>
    <property type="evidence" value="ECO:0007669"/>
    <property type="project" value="UniProtKB-KW"/>
</dbReference>
<dbReference type="InterPro" id="IPR008922">
    <property type="entry name" value="Di-copper_centre_dom_sf"/>
</dbReference>